<evidence type="ECO:0000313" key="2">
    <source>
        <dbReference type="Proteomes" id="UP001056819"/>
    </source>
</evidence>
<dbReference type="RefSeq" id="WP_027021625.1">
    <property type="nucleotide sequence ID" value="NZ_CP097501.1"/>
</dbReference>
<accession>A0AAE9KZW9</accession>
<dbReference type="Proteomes" id="UP001056819">
    <property type="component" value="Chromosome"/>
</dbReference>
<gene>
    <name evidence="1" type="ORF">LNQ82_00865</name>
</gene>
<organism evidence="1 2">
    <name type="scientific">Conchiformibius steedae DSM 2580</name>
    <dbReference type="NCBI Taxonomy" id="1121352"/>
    <lineage>
        <taxon>Bacteria</taxon>
        <taxon>Pseudomonadati</taxon>
        <taxon>Pseudomonadota</taxon>
        <taxon>Betaproteobacteria</taxon>
        <taxon>Neisseriales</taxon>
        <taxon>Neisseriaceae</taxon>
        <taxon>Conchiformibius</taxon>
    </lineage>
</organism>
<dbReference type="InterPro" id="IPR058172">
    <property type="entry name" value="HLGFF_Neisseriales"/>
</dbReference>
<reference evidence="1" key="1">
    <citation type="submission" date="2022-05" db="EMBL/GenBank/DDBJ databases">
        <title>Alysiella filiformis genome sequencing.</title>
        <authorList>
            <person name="Viehboeck T."/>
        </authorList>
    </citation>
    <scope>NUCLEOTIDE SEQUENCE</scope>
    <source>
        <strain evidence="1">DSM 2580</strain>
    </source>
</reference>
<protein>
    <submittedName>
        <fullName evidence="1">Uncharacterized protein</fullName>
    </submittedName>
</protein>
<dbReference type="NCBIfam" id="NF047841">
    <property type="entry name" value="HLGFF_fam"/>
    <property type="match status" value="1"/>
</dbReference>
<sequence length="104" mass="10946">MNMQRFSLCAADGTHLGFLVTDAPTRGVAETGVCAFKAAETAEDVHAAAHARLAWLAQHAQSWQWSGDAARVCDAAGDTVAQVRGGYLHSGGFDFILNDLTGVL</sequence>
<dbReference type="EMBL" id="CP097501">
    <property type="protein sequence ID" value="URD67746.1"/>
    <property type="molecule type" value="Genomic_DNA"/>
</dbReference>
<proteinExistence type="predicted"/>
<name>A0AAE9KZW9_9NEIS</name>
<evidence type="ECO:0000313" key="1">
    <source>
        <dbReference type="EMBL" id="URD67746.1"/>
    </source>
</evidence>
<dbReference type="AlphaFoldDB" id="A0AAE9KZW9"/>